<dbReference type="InterPro" id="IPR029068">
    <property type="entry name" value="Glyas_Bleomycin-R_OHBP_Dase"/>
</dbReference>
<feature type="region of interest" description="Disordered" evidence="1">
    <location>
        <begin position="20"/>
        <end position="46"/>
    </location>
</feature>
<dbReference type="EMBL" id="BAABIV010000013">
    <property type="protein sequence ID" value="GAA4990449.1"/>
    <property type="molecule type" value="Genomic_DNA"/>
</dbReference>
<dbReference type="Proteomes" id="UP001500610">
    <property type="component" value="Unassembled WGS sequence"/>
</dbReference>
<dbReference type="SUPFAM" id="SSF54593">
    <property type="entry name" value="Glyoxalase/Bleomycin resistance protein/Dihydroxybiphenyl dioxygenase"/>
    <property type="match status" value="1"/>
</dbReference>
<feature type="compositionally biased region" description="Basic and acidic residues" evidence="1">
    <location>
        <begin position="23"/>
        <end position="46"/>
    </location>
</feature>
<sequence>MLGREDAECVFAGEAAPPRTRRLVSDRTEHSEVPLSDDSPRHDDTTAEAHWPSVVSATELSNSFLGNLIEVCFVTRDHQRTMEGLVRLGIGPWRVYTFDSRTVTRRTYRGAEADYAIKVCFADVGDLAVEIMQPLYGPSIFQQYLDEHGEGIQHIAFDVKGRPWEERIADFAGRGFAMSQSGRFMDQNAFAFFDTEQATGTTFETYDIPDGFVWPEPEAWFPAPPPDGRQPPVRVQGEGDGSGGDS</sequence>
<evidence type="ECO:0000256" key="1">
    <source>
        <dbReference type="SAM" id="MobiDB-lite"/>
    </source>
</evidence>
<organism evidence="2 3">
    <name type="scientific">Streptomyces hyderabadensis</name>
    <dbReference type="NCBI Taxonomy" id="598549"/>
    <lineage>
        <taxon>Bacteria</taxon>
        <taxon>Bacillati</taxon>
        <taxon>Actinomycetota</taxon>
        <taxon>Actinomycetes</taxon>
        <taxon>Kitasatosporales</taxon>
        <taxon>Streptomycetaceae</taxon>
        <taxon>Streptomyces</taxon>
    </lineage>
</organism>
<dbReference type="Gene3D" id="3.10.180.10">
    <property type="entry name" value="2,3-Dihydroxybiphenyl 1,2-Dioxygenase, domain 1"/>
    <property type="match status" value="1"/>
</dbReference>
<accession>A0ABP9I7H4</accession>
<name>A0ABP9I7H4_9ACTN</name>
<protein>
    <recommendedName>
        <fullName evidence="4">VOC family protein</fullName>
    </recommendedName>
</protein>
<reference evidence="3" key="1">
    <citation type="journal article" date="2019" name="Int. J. Syst. Evol. Microbiol.">
        <title>The Global Catalogue of Microorganisms (GCM) 10K type strain sequencing project: providing services to taxonomists for standard genome sequencing and annotation.</title>
        <authorList>
            <consortium name="The Broad Institute Genomics Platform"/>
            <consortium name="The Broad Institute Genome Sequencing Center for Infectious Disease"/>
            <person name="Wu L."/>
            <person name="Ma J."/>
        </authorList>
    </citation>
    <scope>NUCLEOTIDE SEQUENCE [LARGE SCALE GENOMIC DNA]</scope>
    <source>
        <strain evidence="3">JCM 17657</strain>
    </source>
</reference>
<comment type="caution">
    <text evidence="2">The sequence shown here is derived from an EMBL/GenBank/DDBJ whole genome shotgun (WGS) entry which is preliminary data.</text>
</comment>
<evidence type="ECO:0000313" key="2">
    <source>
        <dbReference type="EMBL" id="GAA4990449.1"/>
    </source>
</evidence>
<dbReference type="Pfam" id="PF13669">
    <property type="entry name" value="Glyoxalase_4"/>
    <property type="match status" value="1"/>
</dbReference>
<proteinExistence type="predicted"/>
<evidence type="ECO:0008006" key="4">
    <source>
        <dbReference type="Google" id="ProtNLM"/>
    </source>
</evidence>
<feature type="region of interest" description="Disordered" evidence="1">
    <location>
        <begin position="217"/>
        <end position="246"/>
    </location>
</feature>
<keyword evidence="3" id="KW-1185">Reference proteome</keyword>
<gene>
    <name evidence="2" type="ORF">GCM10023257_33470</name>
</gene>
<evidence type="ECO:0000313" key="3">
    <source>
        <dbReference type="Proteomes" id="UP001500610"/>
    </source>
</evidence>